<name>A0ABV9PQD3_9ACTN</name>
<dbReference type="EMBL" id="JBHSHP010000018">
    <property type="protein sequence ID" value="MFC4754454.1"/>
    <property type="molecule type" value="Genomic_DNA"/>
</dbReference>
<organism evidence="3 4">
    <name type="scientific">Dietzia aurantiaca</name>
    <dbReference type="NCBI Taxonomy" id="983873"/>
    <lineage>
        <taxon>Bacteria</taxon>
        <taxon>Bacillati</taxon>
        <taxon>Actinomycetota</taxon>
        <taxon>Actinomycetes</taxon>
        <taxon>Mycobacteriales</taxon>
        <taxon>Dietziaceae</taxon>
        <taxon>Dietzia</taxon>
    </lineage>
</organism>
<feature type="region of interest" description="Disordered" evidence="1">
    <location>
        <begin position="1"/>
        <end position="33"/>
    </location>
</feature>
<proteinExistence type="predicted"/>
<dbReference type="RefSeq" id="WP_344992399.1">
    <property type="nucleotide sequence ID" value="NZ_BAABCD010000019.1"/>
</dbReference>
<sequence>MTLTPEHPVGHASEDGRSTHDGTLTGAQGAGPVADRYAEVEPRIKAFVEFFGADARAEADAVMSSGITGPLAGVPLAVKDLYDIAGHATLNGSRASDTTPAPADCTVVRKLREAGAVIVGKTVTHEYAFGAMSPPTRNPWNLNRVPAGSSGGSGAAVSAGVVPAAMGTDTGGSIRMPAAVCGVVGFKPSYGLIGRAGITPCSPTLDHAGPLTRTVSLAAAIVDALAGVDPEDPGSRPFSPPDAVASLDRGVDGLRLGVPENFFFERSDPDIADAVHAAARELEAAGAELVPVSFPSPEECSDAVVTIAAAEAALCHRERFAERRDRFAPDVADALDLGLGLSAVDLLEALAFQSALKSATAAMFDGIDAVITPTVGTEPPALGATSMVLGGQEMSTLSGLNAFTVQANLIGAPGLAVPCGLNSNGMPVSMHIMTAPGHDALALAIGRSYEKRTGWGRLVPPLTAH</sequence>
<dbReference type="InterPro" id="IPR000120">
    <property type="entry name" value="Amidase"/>
</dbReference>
<dbReference type="SUPFAM" id="SSF75304">
    <property type="entry name" value="Amidase signature (AS) enzymes"/>
    <property type="match status" value="1"/>
</dbReference>
<evidence type="ECO:0000256" key="1">
    <source>
        <dbReference type="SAM" id="MobiDB-lite"/>
    </source>
</evidence>
<dbReference type="PANTHER" id="PTHR11895">
    <property type="entry name" value="TRANSAMIDASE"/>
    <property type="match status" value="1"/>
</dbReference>
<evidence type="ECO:0000259" key="2">
    <source>
        <dbReference type="Pfam" id="PF01425"/>
    </source>
</evidence>
<feature type="compositionally biased region" description="Basic and acidic residues" evidence="1">
    <location>
        <begin position="8"/>
        <end position="20"/>
    </location>
</feature>
<dbReference type="Gene3D" id="3.90.1300.10">
    <property type="entry name" value="Amidase signature (AS) domain"/>
    <property type="match status" value="1"/>
</dbReference>
<protein>
    <submittedName>
        <fullName evidence="3">Amidase</fullName>
    </submittedName>
</protein>
<dbReference type="PANTHER" id="PTHR11895:SF176">
    <property type="entry name" value="AMIDASE AMID-RELATED"/>
    <property type="match status" value="1"/>
</dbReference>
<comment type="caution">
    <text evidence="3">The sequence shown here is derived from an EMBL/GenBank/DDBJ whole genome shotgun (WGS) entry which is preliminary data.</text>
</comment>
<evidence type="ECO:0000313" key="3">
    <source>
        <dbReference type="EMBL" id="MFC4754454.1"/>
    </source>
</evidence>
<dbReference type="Proteomes" id="UP001595836">
    <property type="component" value="Unassembled WGS sequence"/>
</dbReference>
<dbReference type="InterPro" id="IPR036928">
    <property type="entry name" value="AS_sf"/>
</dbReference>
<keyword evidence="4" id="KW-1185">Reference proteome</keyword>
<dbReference type="InterPro" id="IPR023631">
    <property type="entry name" value="Amidase_dom"/>
</dbReference>
<feature type="domain" description="Amidase" evidence="2">
    <location>
        <begin position="34"/>
        <end position="441"/>
    </location>
</feature>
<dbReference type="Pfam" id="PF01425">
    <property type="entry name" value="Amidase"/>
    <property type="match status" value="1"/>
</dbReference>
<accession>A0ABV9PQD3</accession>
<evidence type="ECO:0000313" key="4">
    <source>
        <dbReference type="Proteomes" id="UP001595836"/>
    </source>
</evidence>
<gene>
    <name evidence="3" type="ORF">ACFO7U_06660</name>
</gene>
<reference evidence="4" key="1">
    <citation type="journal article" date="2019" name="Int. J. Syst. Evol. Microbiol.">
        <title>The Global Catalogue of Microorganisms (GCM) 10K type strain sequencing project: providing services to taxonomists for standard genome sequencing and annotation.</title>
        <authorList>
            <consortium name="The Broad Institute Genomics Platform"/>
            <consortium name="The Broad Institute Genome Sequencing Center for Infectious Disease"/>
            <person name="Wu L."/>
            <person name="Ma J."/>
        </authorList>
    </citation>
    <scope>NUCLEOTIDE SEQUENCE [LARGE SCALE GENOMIC DNA]</scope>
    <source>
        <strain evidence="4">JCM 11882</strain>
    </source>
</reference>